<evidence type="ECO:0000313" key="2">
    <source>
        <dbReference type="Proteomes" id="UP000789702"/>
    </source>
</evidence>
<proteinExistence type="predicted"/>
<keyword evidence="2" id="KW-1185">Reference proteome</keyword>
<protein>
    <submittedName>
        <fullName evidence="1">11871_t:CDS:1</fullName>
    </submittedName>
</protein>
<organism evidence="1 2">
    <name type="scientific">Dentiscutata heterogama</name>
    <dbReference type="NCBI Taxonomy" id="1316150"/>
    <lineage>
        <taxon>Eukaryota</taxon>
        <taxon>Fungi</taxon>
        <taxon>Fungi incertae sedis</taxon>
        <taxon>Mucoromycota</taxon>
        <taxon>Glomeromycotina</taxon>
        <taxon>Glomeromycetes</taxon>
        <taxon>Diversisporales</taxon>
        <taxon>Gigasporaceae</taxon>
        <taxon>Dentiscutata</taxon>
    </lineage>
</organism>
<comment type="caution">
    <text evidence="1">The sequence shown here is derived from an EMBL/GenBank/DDBJ whole genome shotgun (WGS) entry which is preliminary data.</text>
</comment>
<gene>
    <name evidence="1" type="ORF">DHETER_LOCUS11375</name>
</gene>
<dbReference type="EMBL" id="CAJVPU010024706">
    <property type="protein sequence ID" value="CAG8693441.1"/>
    <property type="molecule type" value="Genomic_DNA"/>
</dbReference>
<reference evidence="1" key="1">
    <citation type="submission" date="2021-06" db="EMBL/GenBank/DDBJ databases">
        <authorList>
            <person name="Kallberg Y."/>
            <person name="Tangrot J."/>
            <person name="Rosling A."/>
        </authorList>
    </citation>
    <scope>NUCLEOTIDE SEQUENCE</scope>
    <source>
        <strain evidence="1">IL203A</strain>
    </source>
</reference>
<evidence type="ECO:0000313" key="1">
    <source>
        <dbReference type="EMBL" id="CAG8693441.1"/>
    </source>
</evidence>
<sequence>EELREIVTRAVNTSVDTYFGNSEALERLNRICTQFNDAFEGVRSVNNVKEAKFEIHLSKQKIAENIDDLKKKLSRSSSDHALELLERLNSLSTKDLKWYDPLASQVISDKFKLVQNLEETSEKSFMEPFNKMQVEISLNIQNICTNFVESFHDDDMEDLPQKPSHDNSWREDEVTLANVAENILSFLNSIWRNSAFDAEFASDQSEGIYVTDVIVPLIHELESTNLYFLFSAKRQSLASADRRGSGKQPDIIFLEMHRKKIYELIYVECSHLICTGHKKKDNKVKLWREMNDGLCYIYRSCIPARNEFRILGLQVA</sequence>
<feature type="non-terminal residue" evidence="1">
    <location>
        <position position="316"/>
    </location>
</feature>
<dbReference type="Proteomes" id="UP000789702">
    <property type="component" value="Unassembled WGS sequence"/>
</dbReference>
<feature type="non-terminal residue" evidence="1">
    <location>
        <position position="1"/>
    </location>
</feature>
<accession>A0ACA9P5N2</accession>
<name>A0ACA9P5N2_9GLOM</name>